<proteinExistence type="predicted"/>
<name>A0A1I0I3L5_9BACT</name>
<organism evidence="1 2">
    <name type="scientific">Hymenobacter actinosclerus</name>
    <dbReference type="NCBI Taxonomy" id="82805"/>
    <lineage>
        <taxon>Bacteria</taxon>
        <taxon>Pseudomonadati</taxon>
        <taxon>Bacteroidota</taxon>
        <taxon>Cytophagia</taxon>
        <taxon>Cytophagales</taxon>
        <taxon>Hymenobacteraceae</taxon>
        <taxon>Hymenobacter</taxon>
    </lineage>
</organism>
<keyword evidence="2" id="KW-1185">Reference proteome</keyword>
<dbReference type="OrthoDB" id="885380at2"/>
<dbReference type="EMBL" id="FOHS01000004">
    <property type="protein sequence ID" value="SET91177.1"/>
    <property type="molecule type" value="Genomic_DNA"/>
</dbReference>
<accession>A0A1I0I3L5</accession>
<sequence>MTVGGRELVLLQGFLDSLLELEQWAGQRGAREGRELVKRLTDFAFDTIAPFPLAFPVYPFRLAPDRVLRRAVLSRQYAVVYEVHATELVFVYAYSTLRNPDQLSLPQG</sequence>
<dbReference type="STRING" id="82805.SAMN04487998_3120"/>
<evidence type="ECO:0000313" key="2">
    <source>
        <dbReference type="Proteomes" id="UP000198697"/>
    </source>
</evidence>
<evidence type="ECO:0000313" key="1">
    <source>
        <dbReference type="EMBL" id="SET91177.1"/>
    </source>
</evidence>
<evidence type="ECO:0008006" key="3">
    <source>
        <dbReference type="Google" id="ProtNLM"/>
    </source>
</evidence>
<dbReference type="RefSeq" id="WP_143069855.1">
    <property type="nucleotide sequence ID" value="NZ_FOHS01000004.1"/>
</dbReference>
<protein>
    <recommendedName>
        <fullName evidence="3">Plasmid stabilization system protein ParE</fullName>
    </recommendedName>
</protein>
<gene>
    <name evidence="1" type="ORF">SAMN04487998_3120</name>
</gene>
<dbReference type="Proteomes" id="UP000198697">
    <property type="component" value="Unassembled WGS sequence"/>
</dbReference>
<dbReference type="AlphaFoldDB" id="A0A1I0I3L5"/>
<reference evidence="2" key="1">
    <citation type="submission" date="2016-10" db="EMBL/GenBank/DDBJ databases">
        <authorList>
            <person name="Varghese N."/>
            <person name="Submissions S."/>
        </authorList>
    </citation>
    <scope>NUCLEOTIDE SEQUENCE [LARGE SCALE GENOMIC DNA]</scope>
    <source>
        <strain evidence="2">DSM 15310</strain>
    </source>
</reference>